<dbReference type="Pfam" id="PF07568">
    <property type="entry name" value="HisKA_2"/>
    <property type="match status" value="1"/>
</dbReference>
<evidence type="ECO:0000256" key="4">
    <source>
        <dbReference type="ARBA" id="ARBA00022679"/>
    </source>
</evidence>
<keyword evidence="6 10" id="KW-0418">Kinase</keyword>
<evidence type="ECO:0000256" key="6">
    <source>
        <dbReference type="ARBA" id="ARBA00022777"/>
    </source>
</evidence>
<evidence type="ECO:0000256" key="5">
    <source>
        <dbReference type="ARBA" id="ARBA00022741"/>
    </source>
</evidence>
<dbReference type="SMART" id="SM00065">
    <property type="entry name" value="GAF"/>
    <property type="match status" value="1"/>
</dbReference>
<keyword evidence="11" id="KW-1185">Reference proteome</keyword>
<dbReference type="InterPro" id="IPR003018">
    <property type="entry name" value="GAF"/>
</dbReference>
<dbReference type="InterPro" id="IPR029016">
    <property type="entry name" value="GAF-like_dom_sf"/>
</dbReference>
<dbReference type="Proteomes" id="UP001243420">
    <property type="component" value="Chromosome"/>
</dbReference>
<name>A0ABY8LFE9_9RHOB</name>
<dbReference type="InterPro" id="IPR011102">
    <property type="entry name" value="Sig_transdc_His_kinase_HWE"/>
</dbReference>
<accession>A0ABY8LFE9</accession>
<dbReference type="Gene3D" id="3.30.565.10">
    <property type="entry name" value="Histidine kinase-like ATPase, C-terminal domain"/>
    <property type="match status" value="1"/>
</dbReference>
<evidence type="ECO:0000256" key="3">
    <source>
        <dbReference type="ARBA" id="ARBA00022553"/>
    </source>
</evidence>
<dbReference type="SUPFAM" id="SSF55874">
    <property type="entry name" value="ATPase domain of HSP90 chaperone/DNA topoisomerase II/histidine kinase"/>
    <property type="match status" value="1"/>
</dbReference>
<evidence type="ECO:0000313" key="11">
    <source>
        <dbReference type="Proteomes" id="UP001243420"/>
    </source>
</evidence>
<comment type="catalytic activity">
    <reaction evidence="1">
        <text>ATP + protein L-histidine = ADP + protein N-phospho-L-histidine.</text>
        <dbReference type="EC" id="2.7.13.3"/>
    </reaction>
</comment>
<dbReference type="InterPro" id="IPR036890">
    <property type="entry name" value="HATPase_C_sf"/>
</dbReference>
<evidence type="ECO:0000259" key="9">
    <source>
        <dbReference type="SMART" id="SM00911"/>
    </source>
</evidence>
<evidence type="ECO:0000259" key="8">
    <source>
        <dbReference type="SMART" id="SM00065"/>
    </source>
</evidence>
<evidence type="ECO:0000256" key="2">
    <source>
        <dbReference type="ARBA" id="ARBA00012438"/>
    </source>
</evidence>
<dbReference type="Gene3D" id="3.30.450.40">
    <property type="match status" value="1"/>
</dbReference>
<evidence type="ECO:0000313" key="10">
    <source>
        <dbReference type="EMBL" id="WGH78830.1"/>
    </source>
</evidence>
<organism evidence="10 11">
    <name type="scientific">Jannaschia ovalis</name>
    <dbReference type="NCBI Taxonomy" id="3038773"/>
    <lineage>
        <taxon>Bacteria</taxon>
        <taxon>Pseudomonadati</taxon>
        <taxon>Pseudomonadota</taxon>
        <taxon>Alphaproteobacteria</taxon>
        <taxon>Rhodobacterales</taxon>
        <taxon>Roseobacteraceae</taxon>
        <taxon>Jannaschia</taxon>
    </lineage>
</organism>
<dbReference type="InterPro" id="IPR011495">
    <property type="entry name" value="Sig_transdc_His_kin_sub2_dim/P"/>
</dbReference>
<sequence length="367" mass="39792">MLAPRHPRTPERLAAIERYRLGQQAQDGTLDGLVRLASHITGCPVALVSIVHAEAQIFEARIGTDLTQTGLEASVCSHTILGADLLEIEDMRTDLRTADNPLVTDPADPFLFYAGAPITTADGLPLGSFCVLDRKPRRLDAAQREALSILANQVMQRLDLQEALRQQDALRREVDHRVKNSLANVAVLARQAARQAEGAEARDALTTIERRIRVMAELHADLYRADDPDAPIAAGAYLTRIVSFLRDVAPPDVELDATFEPLSLSSGRASALGVLVNELASNAFKHAFPNGRGGHIRFRGEVVEGDRYRLTCVDDGIGAAGTGDGDKPGLGQRIMRATASQLDGALTLEARDDGYRGEMLFPLRPPM</sequence>
<dbReference type="PANTHER" id="PTHR43102">
    <property type="entry name" value="SLR1143 PROTEIN"/>
    <property type="match status" value="1"/>
</dbReference>
<keyword evidence="3" id="KW-0597">Phosphoprotein</keyword>
<dbReference type="SMART" id="SM00911">
    <property type="entry name" value="HWE_HK"/>
    <property type="match status" value="1"/>
</dbReference>
<keyword evidence="7" id="KW-0067">ATP-binding</keyword>
<keyword evidence="4" id="KW-0808">Transferase</keyword>
<feature type="domain" description="GAF" evidence="8">
    <location>
        <begin position="25"/>
        <end position="168"/>
    </location>
</feature>
<evidence type="ECO:0000256" key="7">
    <source>
        <dbReference type="ARBA" id="ARBA00022840"/>
    </source>
</evidence>
<dbReference type="EMBL" id="CP122537">
    <property type="protein sequence ID" value="WGH78830.1"/>
    <property type="molecule type" value="Genomic_DNA"/>
</dbReference>
<dbReference type="Pfam" id="PF01590">
    <property type="entry name" value="GAF"/>
    <property type="match status" value="1"/>
</dbReference>
<evidence type="ECO:0000256" key="1">
    <source>
        <dbReference type="ARBA" id="ARBA00000085"/>
    </source>
</evidence>
<dbReference type="EC" id="2.7.13.3" evidence="2"/>
<proteinExistence type="predicted"/>
<reference evidence="10 11" key="1">
    <citation type="submission" date="2023-04" db="EMBL/GenBank/DDBJ databases">
        <title>Jannaschia ovalis sp. nov., a marine bacterium isolated from sea tidal flat.</title>
        <authorList>
            <person name="Kwon D.Y."/>
            <person name="Kim J.-J."/>
        </authorList>
    </citation>
    <scope>NUCLEOTIDE SEQUENCE [LARGE SCALE GENOMIC DNA]</scope>
    <source>
        <strain evidence="10 11">GRR-S6-38</strain>
    </source>
</reference>
<protein>
    <recommendedName>
        <fullName evidence="2">histidine kinase</fullName>
        <ecNumber evidence="2">2.7.13.3</ecNumber>
    </recommendedName>
</protein>
<dbReference type="RefSeq" id="WP_279965581.1">
    <property type="nucleotide sequence ID" value="NZ_CP122537.1"/>
</dbReference>
<dbReference type="GO" id="GO:0016301">
    <property type="term" value="F:kinase activity"/>
    <property type="evidence" value="ECO:0007669"/>
    <property type="project" value="UniProtKB-KW"/>
</dbReference>
<dbReference type="SUPFAM" id="SSF55781">
    <property type="entry name" value="GAF domain-like"/>
    <property type="match status" value="1"/>
</dbReference>
<keyword evidence="5" id="KW-0547">Nucleotide-binding</keyword>
<dbReference type="PANTHER" id="PTHR43102:SF2">
    <property type="entry name" value="GAF DOMAIN-CONTAINING PROTEIN"/>
    <property type="match status" value="1"/>
</dbReference>
<gene>
    <name evidence="10" type="ORF">P8627_00800</name>
</gene>
<feature type="domain" description="Signal transduction histidine kinase HWE region" evidence="9">
    <location>
        <begin position="173"/>
        <end position="250"/>
    </location>
</feature>